<dbReference type="EMBL" id="JABLUU010000030">
    <property type="protein sequence ID" value="MBT0676861.1"/>
    <property type="molecule type" value="Genomic_DNA"/>
</dbReference>
<sequence length="51" mass="5346">MVRDPSRLAGAPPVAACRDWLAVARVWRAGQGGVDDLLKGAITALVPHVVL</sequence>
<comment type="caution">
    <text evidence="1">The sequence shown here is derived from an EMBL/GenBank/DDBJ whole genome shotgun (WGS) entry which is preliminary data.</text>
</comment>
<dbReference type="Proteomes" id="UP001519538">
    <property type="component" value="Unassembled WGS sequence"/>
</dbReference>
<reference evidence="1 2" key="1">
    <citation type="journal article" date="2021" name="Astrobiology">
        <title>Bacterial Cellulose Retains Robustness but Its Synthesis Declines After Exposure to a Mars-Like Environment Simulated Outside the International Space Station.</title>
        <authorList>
            <person name="Orlovska I."/>
            <person name="Podolich O."/>
            <person name="Kukharenko O."/>
            <person name="Zaets I."/>
            <person name="Reva O."/>
            <person name="Khirunenko L."/>
            <person name="Zmejkoski D."/>
            <person name="Rogalsky S."/>
            <person name="Barh D."/>
            <person name="Tiwari S."/>
            <person name="Kumavath R."/>
            <person name="Goes-Neto A."/>
            <person name="Azevedo V."/>
            <person name="Brenig B."/>
            <person name="Ghosh P."/>
            <person name="de Vera J.P."/>
            <person name="Kozyrovska N."/>
        </authorList>
    </citation>
    <scope>NUCLEOTIDE SEQUENCE [LARGE SCALE GENOMIC DNA]</scope>
    <source>
        <strain evidence="1 2">IMBG 311</strain>
    </source>
</reference>
<keyword evidence="2" id="KW-1185">Reference proteome</keyword>
<evidence type="ECO:0000313" key="2">
    <source>
        <dbReference type="Proteomes" id="UP001519538"/>
    </source>
</evidence>
<dbReference type="RefSeq" id="WP_181418167.1">
    <property type="nucleotide sequence ID" value="NZ_BDLT01000024.1"/>
</dbReference>
<evidence type="ECO:0000313" key="1">
    <source>
        <dbReference type="EMBL" id="MBT0676861.1"/>
    </source>
</evidence>
<proteinExistence type="predicted"/>
<dbReference type="GeneID" id="79189235"/>
<accession>A0ABS5SRI8</accession>
<organism evidence="1 2">
    <name type="scientific">Komagataeibacter oboediens</name>
    <dbReference type="NCBI Taxonomy" id="65958"/>
    <lineage>
        <taxon>Bacteria</taxon>
        <taxon>Pseudomonadati</taxon>
        <taxon>Pseudomonadota</taxon>
        <taxon>Alphaproteobacteria</taxon>
        <taxon>Acetobacterales</taxon>
        <taxon>Acetobacteraceae</taxon>
        <taxon>Komagataeibacter</taxon>
    </lineage>
</organism>
<name>A0ABS5SRI8_9PROT</name>
<protein>
    <submittedName>
        <fullName evidence="1">Uncharacterized protein</fullName>
    </submittedName>
</protein>
<gene>
    <name evidence="1" type="ORF">HNO79_15945</name>
</gene>